<evidence type="ECO:0000256" key="1">
    <source>
        <dbReference type="ARBA" id="ARBA00004141"/>
    </source>
</evidence>
<dbReference type="SUPFAM" id="SSF103481">
    <property type="entry name" value="Multidrug resistance efflux transporter EmrE"/>
    <property type="match status" value="2"/>
</dbReference>
<sequence length="301" mass="32380">MLGFCLAAPLGDALAKLLYGALPLGMLILARFLFQAVILAPMVAATHRPWRVRGRVLRLVVWRTVLHILGIGMMFTALGYLPLADAVAIAFVMPFIMLLLGKYVLNEQVGPRRLIACVVGFIGTLLVIQPSFAAVGWPAMLPLGVAVVFALFMLATRQIAKETDPISLQAVSGTIATVALLPLMVIGHMLEWPGLQLAMPTAEEAWLIVAIGSVGTLAHLMMTWSLRYAPSTTLAPMQYLEIPFATAIGWLIFADLPNGLAAIGILITLAAGLYIILREQATQRMQRSALQQTPPAPPAAE</sequence>
<feature type="transmembrane region" description="Helical" evidence="6">
    <location>
        <begin position="205"/>
        <end position="222"/>
    </location>
</feature>
<feature type="transmembrane region" description="Helical" evidence="6">
    <location>
        <begin position="86"/>
        <end position="105"/>
    </location>
</feature>
<keyword evidence="10" id="KW-1185">Reference proteome</keyword>
<feature type="transmembrane region" description="Helical" evidence="6">
    <location>
        <begin position="259"/>
        <end position="277"/>
    </location>
</feature>
<feature type="domain" description="EamA" evidence="7">
    <location>
        <begin position="11"/>
        <end position="128"/>
    </location>
</feature>
<dbReference type="PANTHER" id="PTHR22911">
    <property type="entry name" value="ACYL-MALONYL CONDENSING ENZYME-RELATED"/>
    <property type="match status" value="1"/>
</dbReference>
<evidence type="ECO:0000256" key="5">
    <source>
        <dbReference type="ARBA" id="ARBA00023136"/>
    </source>
</evidence>
<dbReference type="PANTHER" id="PTHR22911:SF6">
    <property type="entry name" value="SOLUTE CARRIER FAMILY 35 MEMBER G1"/>
    <property type="match status" value="1"/>
</dbReference>
<name>A0A0P1G3U1_9RHOB</name>
<dbReference type="AlphaFoldDB" id="A0A0P1G3U1"/>
<evidence type="ECO:0000313" key="10">
    <source>
        <dbReference type="Proteomes" id="UP000051086"/>
    </source>
</evidence>
<keyword evidence="5 6" id="KW-0472">Membrane</keyword>
<protein>
    <submittedName>
        <fullName evidence="9">Carboxylate/amino acid/amine transporter</fullName>
    </submittedName>
</protein>
<keyword evidence="4 6" id="KW-1133">Transmembrane helix</keyword>
<comment type="similarity">
    <text evidence="2">Belongs to the drug/metabolite transporter (DMT) superfamily. 10 TMS drug/metabolite exporter (DME) (TC 2.A.7.3) family.</text>
</comment>
<evidence type="ECO:0000256" key="2">
    <source>
        <dbReference type="ARBA" id="ARBA00009853"/>
    </source>
</evidence>
<gene>
    <name evidence="8" type="ORF">TL5118_02554</name>
    <name evidence="9" type="ORF">TL5120_03233</name>
</gene>
<keyword evidence="3 6" id="KW-0812">Transmembrane</keyword>
<evidence type="ECO:0000313" key="11">
    <source>
        <dbReference type="Proteomes" id="UP000051887"/>
    </source>
</evidence>
<dbReference type="Proteomes" id="UP000051086">
    <property type="component" value="Unassembled WGS sequence"/>
</dbReference>
<dbReference type="InterPro" id="IPR000620">
    <property type="entry name" value="EamA_dom"/>
</dbReference>
<reference evidence="9 11" key="1">
    <citation type="submission" date="2015-09" db="EMBL/GenBank/DDBJ databases">
        <authorList>
            <consortium name="Swine Surveillance"/>
        </authorList>
    </citation>
    <scope>NUCLEOTIDE SEQUENCE [LARGE SCALE GENOMIC DNA]</scope>
    <source>
        <strain evidence="9 11">5120</strain>
    </source>
</reference>
<evidence type="ECO:0000313" key="9">
    <source>
        <dbReference type="EMBL" id="CUH73424.1"/>
    </source>
</evidence>
<evidence type="ECO:0000256" key="3">
    <source>
        <dbReference type="ARBA" id="ARBA00022692"/>
    </source>
</evidence>
<evidence type="ECO:0000259" key="7">
    <source>
        <dbReference type="Pfam" id="PF00892"/>
    </source>
</evidence>
<dbReference type="Proteomes" id="UP000051887">
    <property type="component" value="Unassembled WGS sequence"/>
</dbReference>
<feature type="transmembrane region" description="Helical" evidence="6">
    <location>
        <begin position="168"/>
        <end position="190"/>
    </location>
</feature>
<feature type="domain" description="EamA" evidence="7">
    <location>
        <begin position="140"/>
        <end position="274"/>
    </location>
</feature>
<evidence type="ECO:0000313" key="8">
    <source>
        <dbReference type="EMBL" id="CUH68276.1"/>
    </source>
</evidence>
<evidence type="ECO:0000256" key="4">
    <source>
        <dbReference type="ARBA" id="ARBA00022989"/>
    </source>
</evidence>
<dbReference type="Pfam" id="PF00892">
    <property type="entry name" value="EamA"/>
    <property type="match status" value="2"/>
</dbReference>
<comment type="subcellular location">
    <subcellularLocation>
        <location evidence="1">Membrane</location>
        <topology evidence="1">Multi-pass membrane protein</topology>
    </subcellularLocation>
</comment>
<dbReference type="InterPro" id="IPR037185">
    <property type="entry name" value="EmrE-like"/>
</dbReference>
<dbReference type="EMBL" id="CYSC01000040">
    <property type="protein sequence ID" value="CUH73424.1"/>
    <property type="molecule type" value="Genomic_DNA"/>
</dbReference>
<dbReference type="GO" id="GO:0016020">
    <property type="term" value="C:membrane"/>
    <property type="evidence" value="ECO:0007669"/>
    <property type="project" value="UniProtKB-SubCell"/>
</dbReference>
<feature type="transmembrane region" description="Helical" evidence="6">
    <location>
        <begin position="56"/>
        <end position="80"/>
    </location>
</feature>
<feature type="transmembrane region" description="Helical" evidence="6">
    <location>
        <begin position="234"/>
        <end position="253"/>
    </location>
</feature>
<evidence type="ECO:0000256" key="6">
    <source>
        <dbReference type="SAM" id="Phobius"/>
    </source>
</evidence>
<feature type="transmembrane region" description="Helical" evidence="6">
    <location>
        <begin position="139"/>
        <end position="156"/>
    </location>
</feature>
<feature type="transmembrane region" description="Helical" evidence="6">
    <location>
        <begin position="25"/>
        <end position="44"/>
    </location>
</feature>
<feature type="transmembrane region" description="Helical" evidence="6">
    <location>
        <begin position="114"/>
        <end position="133"/>
    </location>
</feature>
<organism evidence="9 11">
    <name type="scientific">Thalassovita autumnalis</name>
    <dbReference type="NCBI Taxonomy" id="2072972"/>
    <lineage>
        <taxon>Bacteria</taxon>
        <taxon>Pseudomonadati</taxon>
        <taxon>Pseudomonadota</taxon>
        <taxon>Alphaproteobacteria</taxon>
        <taxon>Rhodobacterales</taxon>
        <taxon>Roseobacteraceae</taxon>
        <taxon>Thalassovita</taxon>
    </lineage>
</organism>
<dbReference type="EMBL" id="CYSB01000030">
    <property type="protein sequence ID" value="CUH68276.1"/>
    <property type="molecule type" value="Genomic_DNA"/>
</dbReference>
<proteinExistence type="inferred from homology"/>
<accession>A0A0P1G3U1</accession>
<reference evidence="8 10" key="2">
    <citation type="submission" date="2015-09" db="EMBL/GenBank/DDBJ databases">
        <authorList>
            <person name="Rodrigo-Torres L."/>
            <person name="Arahal D.R."/>
        </authorList>
    </citation>
    <scope>NUCLEOTIDE SEQUENCE [LARGE SCALE GENOMIC DNA]</scope>
    <source>
        <strain evidence="8 10">CECT 5118</strain>
    </source>
</reference>